<keyword evidence="1" id="KW-0472">Membrane</keyword>
<comment type="caution">
    <text evidence="2">The sequence shown here is derived from an EMBL/GenBank/DDBJ whole genome shotgun (WGS) entry which is preliminary data.</text>
</comment>
<protein>
    <submittedName>
        <fullName evidence="2">Uncharacterized protein</fullName>
    </submittedName>
</protein>
<feature type="transmembrane region" description="Helical" evidence="1">
    <location>
        <begin position="125"/>
        <end position="155"/>
    </location>
</feature>
<dbReference type="Proteomes" id="UP001181693">
    <property type="component" value="Unassembled WGS sequence"/>
</dbReference>
<proteinExistence type="predicted"/>
<accession>A0AAV3B2J9</accession>
<feature type="transmembrane region" description="Helical" evidence="1">
    <location>
        <begin position="12"/>
        <end position="30"/>
    </location>
</feature>
<reference evidence="2" key="1">
    <citation type="thesis" date="2020" institute="ProQuest LLC" country="789 East Eisenhower Parkway, Ann Arbor, MI, USA">
        <title>Comparative Genomics and Chromosome Evolution.</title>
        <authorList>
            <person name="Mudd A.B."/>
        </authorList>
    </citation>
    <scope>NUCLEOTIDE SEQUENCE</scope>
    <source>
        <strain evidence="2">1538</strain>
        <tissue evidence="2">Blood</tissue>
    </source>
</reference>
<dbReference type="EMBL" id="DYDO01000001">
    <property type="protein sequence ID" value="DBA33657.1"/>
    <property type="molecule type" value="Genomic_DNA"/>
</dbReference>
<evidence type="ECO:0000256" key="1">
    <source>
        <dbReference type="SAM" id="Phobius"/>
    </source>
</evidence>
<organism evidence="2 3">
    <name type="scientific">Pyxicephalus adspersus</name>
    <name type="common">African bullfrog</name>
    <dbReference type="NCBI Taxonomy" id="30357"/>
    <lineage>
        <taxon>Eukaryota</taxon>
        <taxon>Metazoa</taxon>
        <taxon>Chordata</taxon>
        <taxon>Craniata</taxon>
        <taxon>Vertebrata</taxon>
        <taxon>Euteleostomi</taxon>
        <taxon>Amphibia</taxon>
        <taxon>Batrachia</taxon>
        <taxon>Anura</taxon>
        <taxon>Neobatrachia</taxon>
        <taxon>Ranoidea</taxon>
        <taxon>Pyxicephalidae</taxon>
        <taxon>Pyxicephalinae</taxon>
        <taxon>Pyxicephalus</taxon>
    </lineage>
</organism>
<name>A0AAV3B2J9_PYXAD</name>
<evidence type="ECO:0000313" key="2">
    <source>
        <dbReference type="EMBL" id="DBA33657.1"/>
    </source>
</evidence>
<sequence>MVHPGQLNINHKFMLIYVIHIVESIIFLFFTICTVYYVYTVTTALQYIAVTMSMPMFLQPLSEIKQQNLVPELAHDKHRLNIANIPNGPKVTLVTSFVGIKQMLVQTLPQCMVPMIRHLNIHLNLIYSSLIFFFKCIIVTLKKGLVSTMFSLLFYMQN</sequence>
<dbReference type="AlphaFoldDB" id="A0AAV3B2J9"/>
<keyword evidence="3" id="KW-1185">Reference proteome</keyword>
<evidence type="ECO:0000313" key="3">
    <source>
        <dbReference type="Proteomes" id="UP001181693"/>
    </source>
</evidence>
<gene>
    <name evidence="2" type="ORF">GDO54_001305</name>
</gene>
<keyword evidence="1" id="KW-0812">Transmembrane</keyword>
<keyword evidence="1" id="KW-1133">Transmembrane helix</keyword>